<keyword evidence="1" id="KW-0812">Transmembrane</keyword>
<keyword evidence="1" id="KW-1133">Transmembrane helix</keyword>
<keyword evidence="1" id="KW-0472">Membrane</keyword>
<evidence type="ECO:0000313" key="3">
    <source>
        <dbReference type="Proteomes" id="UP000190852"/>
    </source>
</evidence>
<gene>
    <name evidence="2" type="ORF">SAMN05660349_01487</name>
</gene>
<dbReference type="RefSeq" id="WP_079683069.1">
    <property type="nucleotide sequence ID" value="NZ_FUYQ01000008.1"/>
</dbReference>
<evidence type="ECO:0000256" key="1">
    <source>
        <dbReference type="SAM" id="Phobius"/>
    </source>
</evidence>
<dbReference type="AlphaFoldDB" id="A0A1T5BSV6"/>
<organism evidence="2 3">
    <name type="scientific">Parabacteroides chartae</name>
    <dbReference type="NCBI Taxonomy" id="1037355"/>
    <lineage>
        <taxon>Bacteria</taxon>
        <taxon>Pseudomonadati</taxon>
        <taxon>Bacteroidota</taxon>
        <taxon>Bacteroidia</taxon>
        <taxon>Bacteroidales</taxon>
        <taxon>Tannerellaceae</taxon>
        <taxon>Parabacteroides</taxon>
    </lineage>
</organism>
<keyword evidence="3" id="KW-1185">Reference proteome</keyword>
<accession>A0A1T5BSV6</accession>
<protein>
    <submittedName>
        <fullName evidence="2">Uncharacterized protein</fullName>
    </submittedName>
</protein>
<sequence length="211" mass="22310">MEILNLDVLHAFIGAIAGGLGLATSIIGGINAGKARKRQQQALNAEKEVVENNYNKDYYQDITQRSDNQALLKNLKDNLMQNSKAEAGRAAVTGATPEAVAAAKQQASDTLANATGQIAAQGSSYKDNVMNRYMNQRQSLLGRQNRINEQSAASWTNLMQGGLNVAAGSLGSMANAALNTPRADKTTEALVAPEMPTLGVSQPKYPTSFGG</sequence>
<evidence type="ECO:0000313" key="2">
    <source>
        <dbReference type="EMBL" id="SKB50285.1"/>
    </source>
</evidence>
<proteinExistence type="predicted"/>
<feature type="transmembrane region" description="Helical" evidence="1">
    <location>
        <begin position="12"/>
        <end position="32"/>
    </location>
</feature>
<dbReference type="EMBL" id="FUYQ01000008">
    <property type="protein sequence ID" value="SKB50285.1"/>
    <property type="molecule type" value="Genomic_DNA"/>
</dbReference>
<dbReference type="Proteomes" id="UP000190852">
    <property type="component" value="Unassembled WGS sequence"/>
</dbReference>
<name>A0A1T5BSV6_9BACT</name>
<reference evidence="3" key="1">
    <citation type="submission" date="2017-02" db="EMBL/GenBank/DDBJ databases">
        <authorList>
            <person name="Varghese N."/>
            <person name="Submissions S."/>
        </authorList>
    </citation>
    <scope>NUCLEOTIDE SEQUENCE [LARGE SCALE GENOMIC DNA]</scope>
    <source>
        <strain evidence="3">DSM 24967</strain>
    </source>
</reference>